<gene>
    <name evidence="3" type="ORF">KP79_PYT16947</name>
</gene>
<feature type="domain" description="FAS1" evidence="2">
    <location>
        <begin position="150"/>
        <end position="281"/>
    </location>
</feature>
<dbReference type="InterPro" id="IPR050904">
    <property type="entry name" value="Adhesion/Biosynth-related"/>
</dbReference>
<dbReference type="Gene3D" id="2.30.180.10">
    <property type="entry name" value="FAS1 domain"/>
    <property type="match status" value="2"/>
</dbReference>
<keyword evidence="4" id="KW-1185">Reference proteome</keyword>
<name>A0A210QKJ2_MIZYE</name>
<dbReference type="Pfam" id="PF02469">
    <property type="entry name" value="Fasciclin"/>
    <property type="match status" value="2"/>
</dbReference>
<evidence type="ECO:0000313" key="3">
    <source>
        <dbReference type="EMBL" id="OWF49274.1"/>
    </source>
</evidence>
<sequence length="295" mass="31488">MLRVLCLALALQAVLGGNLVQVLQSAGESTLVSLVQKAGLADALGQGTFTIFAPTNAAFAKLPADLLASLSNDVNALANVLKYHVVQGSIRKQDASNEAQLDTLAGKKIRLNIYSHNNEVTVEGSKITHFDLRADNGYVHIIDTVMLPPEGSIVDIVAASSQLSTLLSKVKSANLVSALQGDALTVFAPTNDAFARLGTHVLHNLANNPTLLKEILEYHVVPHTEYSAGLYNREHVRTLDTHHDVIRLGVSGSTVHVNNAQVVKADINASNGVVHIIDHVLIPLRFLGSAIFGKK</sequence>
<dbReference type="FunFam" id="2.30.180.10:FF:000032">
    <property type="entry name" value="Fasciclin domain-containing protein, putative"/>
    <property type="match status" value="2"/>
</dbReference>
<protein>
    <submittedName>
        <fullName evidence="3">Transforming growth factor-beta-induced protein ig-h3</fullName>
    </submittedName>
</protein>
<dbReference type="InterPro" id="IPR000782">
    <property type="entry name" value="FAS1_domain"/>
</dbReference>
<dbReference type="GO" id="GO:0005615">
    <property type="term" value="C:extracellular space"/>
    <property type="evidence" value="ECO:0007669"/>
    <property type="project" value="TreeGrafter"/>
</dbReference>
<dbReference type="PANTHER" id="PTHR10900">
    <property type="entry name" value="PERIOSTIN-RELATED"/>
    <property type="match status" value="1"/>
</dbReference>
<dbReference type="AlphaFoldDB" id="A0A210QKJ2"/>
<comment type="caution">
    <text evidence="3">The sequence shown here is derived from an EMBL/GenBank/DDBJ whole genome shotgun (WGS) entry which is preliminary data.</text>
</comment>
<accession>A0A210QKJ2</accession>
<dbReference type="PROSITE" id="PS50213">
    <property type="entry name" value="FAS1"/>
    <property type="match status" value="2"/>
</dbReference>
<dbReference type="SUPFAM" id="SSF82153">
    <property type="entry name" value="FAS1 domain"/>
    <property type="match status" value="2"/>
</dbReference>
<evidence type="ECO:0000259" key="2">
    <source>
        <dbReference type="PROSITE" id="PS50213"/>
    </source>
</evidence>
<proteinExistence type="predicted"/>
<dbReference type="EMBL" id="NEDP02003185">
    <property type="protein sequence ID" value="OWF49274.1"/>
    <property type="molecule type" value="Genomic_DNA"/>
</dbReference>
<reference evidence="3 4" key="1">
    <citation type="journal article" date="2017" name="Nat. Ecol. Evol.">
        <title>Scallop genome provides insights into evolution of bilaterian karyotype and development.</title>
        <authorList>
            <person name="Wang S."/>
            <person name="Zhang J."/>
            <person name="Jiao W."/>
            <person name="Li J."/>
            <person name="Xun X."/>
            <person name="Sun Y."/>
            <person name="Guo X."/>
            <person name="Huan P."/>
            <person name="Dong B."/>
            <person name="Zhang L."/>
            <person name="Hu X."/>
            <person name="Sun X."/>
            <person name="Wang J."/>
            <person name="Zhao C."/>
            <person name="Wang Y."/>
            <person name="Wang D."/>
            <person name="Huang X."/>
            <person name="Wang R."/>
            <person name="Lv J."/>
            <person name="Li Y."/>
            <person name="Zhang Z."/>
            <person name="Liu B."/>
            <person name="Lu W."/>
            <person name="Hui Y."/>
            <person name="Liang J."/>
            <person name="Zhou Z."/>
            <person name="Hou R."/>
            <person name="Li X."/>
            <person name="Liu Y."/>
            <person name="Li H."/>
            <person name="Ning X."/>
            <person name="Lin Y."/>
            <person name="Zhao L."/>
            <person name="Xing Q."/>
            <person name="Dou J."/>
            <person name="Li Y."/>
            <person name="Mao J."/>
            <person name="Guo H."/>
            <person name="Dou H."/>
            <person name="Li T."/>
            <person name="Mu C."/>
            <person name="Jiang W."/>
            <person name="Fu Q."/>
            <person name="Fu X."/>
            <person name="Miao Y."/>
            <person name="Liu J."/>
            <person name="Yu Q."/>
            <person name="Li R."/>
            <person name="Liao H."/>
            <person name="Li X."/>
            <person name="Kong Y."/>
            <person name="Jiang Z."/>
            <person name="Chourrout D."/>
            <person name="Li R."/>
            <person name="Bao Z."/>
        </authorList>
    </citation>
    <scope>NUCLEOTIDE SEQUENCE [LARGE SCALE GENOMIC DNA]</scope>
    <source>
        <strain evidence="3 4">PY_sf001</strain>
    </source>
</reference>
<dbReference type="Proteomes" id="UP000242188">
    <property type="component" value="Unassembled WGS sequence"/>
</dbReference>
<dbReference type="OrthoDB" id="286301at2759"/>
<evidence type="ECO:0000313" key="4">
    <source>
        <dbReference type="Proteomes" id="UP000242188"/>
    </source>
</evidence>
<keyword evidence="1" id="KW-0732">Signal</keyword>
<feature type="signal peptide" evidence="1">
    <location>
        <begin position="1"/>
        <end position="16"/>
    </location>
</feature>
<dbReference type="PANTHER" id="PTHR10900:SF77">
    <property type="entry name" value="FI19380P1"/>
    <property type="match status" value="1"/>
</dbReference>
<feature type="domain" description="FAS1" evidence="2">
    <location>
        <begin position="15"/>
        <end position="146"/>
    </location>
</feature>
<dbReference type="InterPro" id="IPR036378">
    <property type="entry name" value="FAS1_dom_sf"/>
</dbReference>
<dbReference type="SMART" id="SM00554">
    <property type="entry name" value="FAS1"/>
    <property type="match status" value="2"/>
</dbReference>
<organism evidence="3 4">
    <name type="scientific">Mizuhopecten yessoensis</name>
    <name type="common">Japanese scallop</name>
    <name type="synonym">Patinopecten yessoensis</name>
    <dbReference type="NCBI Taxonomy" id="6573"/>
    <lineage>
        <taxon>Eukaryota</taxon>
        <taxon>Metazoa</taxon>
        <taxon>Spiralia</taxon>
        <taxon>Lophotrochozoa</taxon>
        <taxon>Mollusca</taxon>
        <taxon>Bivalvia</taxon>
        <taxon>Autobranchia</taxon>
        <taxon>Pteriomorphia</taxon>
        <taxon>Pectinida</taxon>
        <taxon>Pectinoidea</taxon>
        <taxon>Pectinidae</taxon>
        <taxon>Mizuhopecten</taxon>
    </lineage>
</organism>
<evidence type="ECO:0000256" key="1">
    <source>
        <dbReference type="SAM" id="SignalP"/>
    </source>
</evidence>
<feature type="chain" id="PRO_5012962160" evidence="1">
    <location>
        <begin position="17"/>
        <end position="295"/>
    </location>
</feature>